<dbReference type="Proteomes" id="UP000439123">
    <property type="component" value="Unassembled WGS sequence"/>
</dbReference>
<proteinExistence type="predicted"/>
<dbReference type="EMBL" id="CABWLC010000022">
    <property type="protein sequence ID" value="VXA89363.1"/>
    <property type="molecule type" value="Genomic_DNA"/>
</dbReference>
<protein>
    <submittedName>
        <fullName evidence="1">Uncharacterized protein</fullName>
    </submittedName>
</protein>
<gene>
    <name evidence="1" type="ORF">AERO8C_90067</name>
</gene>
<reference evidence="1 2" key="1">
    <citation type="submission" date="2019-10" db="EMBL/GenBank/DDBJ databases">
        <authorList>
            <person name="Karimi E."/>
        </authorList>
    </citation>
    <scope>NUCLEOTIDE SEQUENCE [LARGE SCALE GENOMIC DNA]</scope>
    <source>
        <strain evidence="1">Aeromonas sp. 8C</strain>
    </source>
</reference>
<accession>A0A653LCI8</accession>
<evidence type="ECO:0000313" key="1">
    <source>
        <dbReference type="EMBL" id="VXA89363.1"/>
    </source>
</evidence>
<name>A0A653LCI8_AERVE</name>
<dbReference type="AlphaFoldDB" id="A0A653LCI8"/>
<organism evidence="1 2">
    <name type="scientific">Aeromonas veronii</name>
    <dbReference type="NCBI Taxonomy" id="654"/>
    <lineage>
        <taxon>Bacteria</taxon>
        <taxon>Pseudomonadati</taxon>
        <taxon>Pseudomonadota</taxon>
        <taxon>Gammaproteobacteria</taxon>
        <taxon>Aeromonadales</taxon>
        <taxon>Aeromonadaceae</taxon>
        <taxon>Aeromonas</taxon>
    </lineage>
</organism>
<sequence>MTTKAKTGYQPTLRPLLPLEYCTVERASRLLECEVEDLLHWAQLGFINLYINFDRSFPYYCPQVQLRDGVNSGDLIHASFGFRFDPMQALEPIPDPKDDLDESKKPRKLIWRTQPPQYPTEPSPWGLTGLWGITSNHASRYIKQYISGITGELHSFGAMGEESAMVYSAITVFAEQKRLSGAVSYDAFATVKLKDGLIPPAPLIIYEDLAFLHQRIHSGERLEVKKILNYSIYEEEADSVNIEKPPHHTAIALDNARAGILAAALHLVAKNPVILKTEGQLAEGAYAHRESMRGKKRGHNINSKGAHNLVEEAIRTGGVFKN</sequence>
<dbReference type="RefSeq" id="WP_159158208.1">
    <property type="nucleotide sequence ID" value="NZ_LR732798.1"/>
</dbReference>
<evidence type="ECO:0000313" key="2">
    <source>
        <dbReference type="Proteomes" id="UP000439123"/>
    </source>
</evidence>